<evidence type="ECO:0000313" key="4">
    <source>
        <dbReference type="EMBL" id="CAF4193926.1"/>
    </source>
</evidence>
<protein>
    <recommendedName>
        <fullName evidence="1">Reverse transcriptase domain-containing protein</fullName>
    </recommendedName>
</protein>
<dbReference type="PROSITE" id="PS50878">
    <property type="entry name" value="RT_POL"/>
    <property type="match status" value="1"/>
</dbReference>
<dbReference type="EMBL" id="CAJNRF010002218">
    <property type="protein sequence ID" value="CAF2034484.1"/>
    <property type="molecule type" value="Genomic_DNA"/>
</dbReference>
<dbReference type="Pfam" id="PF00078">
    <property type="entry name" value="RVT_1"/>
    <property type="match status" value="1"/>
</dbReference>
<gene>
    <name evidence="4" type="ORF">UXM345_LOCUS27600</name>
    <name evidence="2" type="ORF">WKI299_LOCUS7348</name>
    <name evidence="3" type="ORF">XDN619_LOCUS19023</name>
</gene>
<evidence type="ECO:0000313" key="5">
    <source>
        <dbReference type="Proteomes" id="UP000663887"/>
    </source>
</evidence>
<organism evidence="3 5">
    <name type="scientific">Rotaria magnacalcarata</name>
    <dbReference type="NCBI Taxonomy" id="392030"/>
    <lineage>
        <taxon>Eukaryota</taxon>
        <taxon>Metazoa</taxon>
        <taxon>Spiralia</taxon>
        <taxon>Gnathifera</taxon>
        <taxon>Rotifera</taxon>
        <taxon>Eurotatoria</taxon>
        <taxon>Bdelloidea</taxon>
        <taxon>Philodinida</taxon>
        <taxon>Philodinidae</taxon>
        <taxon>Rotaria</taxon>
    </lineage>
</organism>
<dbReference type="Proteomes" id="UP000663856">
    <property type="component" value="Unassembled WGS sequence"/>
</dbReference>
<dbReference type="InterPro" id="IPR000477">
    <property type="entry name" value="RT_dom"/>
</dbReference>
<accession>A0A816TVJ0</accession>
<feature type="domain" description="Reverse transcriptase" evidence="1">
    <location>
        <begin position="1"/>
        <end position="166"/>
    </location>
</feature>
<dbReference type="AlphaFoldDB" id="A0A816TVJ0"/>
<evidence type="ECO:0000313" key="3">
    <source>
        <dbReference type="EMBL" id="CAF2102852.1"/>
    </source>
</evidence>
<name>A0A816TVJ0_9BILA</name>
<dbReference type="Proteomes" id="UP000663842">
    <property type="component" value="Unassembled WGS sequence"/>
</dbReference>
<dbReference type="Proteomes" id="UP000663887">
    <property type="component" value="Unassembled WGS sequence"/>
</dbReference>
<dbReference type="EMBL" id="CAJNRG010008286">
    <property type="protein sequence ID" value="CAF2102852.1"/>
    <property type="molecule type" value="Genomic_DNA"/>
</dbReference>
<evidence type="ECO:0000259" key="1">
    <source>
        <dbReference type="PROSITE" id="PS50878"/>
    </source>
</evidence>
<evidence type="ECO:0000313" key="2">
    <source>
        <dbReference type="EMBL" id="CAF2034484.1"/>
    </source>
</evidence>
<reference evidence="3" key="1">
    <citation type="submission" date="2021-02" db="EMBL/GenBank/DDBJ databases">
        <authorList>
            <person name="Nowell W R."/>
        </authorList>
    </citation>
    <scope>NUCLEOTIDE SEQUENCE</scope>
</reference>
<comment type="caution">
    <text evidence="3">The sequence shown here is derived from an EMBL/GenBank/DDBJ whole genome shotgun (WGS) entry which is preliminary data.</text>
</comment>
<dbReference type="EMBL" id="CAJOBF010006014">
    <property type="protein sequence ID" value="CAF4193926.1"/>
    <property type="molecule type" value="Genomic_DNA"/>
</dbReference>
<sequence>MWHPVLISNLKELDMPLNLVHFIHEWLTGSSMNIQYGDALSRKIGIYVGAPQGSVLSATLFKLHLHFLSKIFARFSSHLFADDLAILIKGSIEKRLSINITQLEEHAKIAMLALEKLPKDNILPVNTNKTKVVLFHNAVAPNYLNIFFENRKLEFVPMFKYLGIEIRIQLGGVHM</sequence>
<proteinExistence type="predicted"/>